<evidence type="ECO:0000313" key="2">
    <source>
        <dbReference type="EMBL" id="KAJ1373305.1"/>
    </source>
</evidence>
<feature type="transmembrane region" description="Helical" evidence="1">
    <location>
        <begin position="143"/>
        <end position="165"/>
    </location>
</feature>
<dbReference type="EMBL" id="JAHQIW010007259">
    <property type="protein sequence ID" value="KAJ1373305.1"/>
    <property type="molecule type" value="Genomic_DNA"/>
</dbReference>
<accession>A0AAD5RBZ0</accession>
<organism evidence="2 3">
    <name type="scientific">Parelaphostrongylus tenuis</name>
    <name type="common">Meningeal worm</name>
    <dbReference type="NCBI Taxonomy" id="148309"/>
    <lineage>
        <taxon>Eukaryota</taxon>
        <taxon>Metazoa</taxon>
        <taxon>Ecdysozoa</taxon>
        <taxon>Nematoda</taxon>
        <taxon>Chromadorea</taxon>
        <taxon>Rhabditida</taxon>
        <taxon>Rhabditina</taxon>
        <taxon>Rhabditomorpha</taxon>
        <taxon>Strongyloidea</taxon>
        <taxon>Metastrongylidae</taxon>
        <taxon>Parelaphostrongylus</taxon>
    </lineage>
</organism>
<keyword evidence="3" id="KW-1185">Reference proteome</keyword>
<comment type="caution">
    <text evidence="2">The sequence shown here is derived from an EMBL/GenBank/DDBJ whole genome shotgun (WGS) entry which is preliminary data.</text>
</comment>
<keyword evidence="1" id="KW-0472">Membrane</keyword>
<evidence type="ECO:0000313" key="3">
    <source>
        <dbReference type="Proteomes" id="UP001196413"/>
    </source>
</evidence>
<keyword evidence="1" id="KW-1133">Transmembrane helix</keyword>
<dbReference type="AlphaFoldDB" id="A0AAD5RBZ0"/>
<protein>
    <submittedName>
        <fullName evidence="2">Uncharacterized protein</fullName>
    </submittedName>
</protein>
<name>A0AAD5RBZ0_PARTN</name>
<reference evidence="2" key="1">
    <citation type="submission" date="2021-06" db="EMBL/GenBank/DDBJ databases">
        <title>Parelaphostrongylus tenuis whole genome reference sequence.</title>
        <authorList>
            <person name="Garwood T.J."/>
            <person name="Larsen P.A."/>
            <person name="Fountain-Jones N.M."/>
            <person name="Garbe J.R."/>
            <person name="Macchietto M.G."/>
            <person name="Kania S.A."/>
            <person name="Gerhold R.W."/>
            <person name="Richards J.E."/>
            <person name="Wolf T.M."/>
        </authorList>
    </citation>
    <scope>NUCLEOTIDE SEQUENCE</scope>
    <source>
        <strain evidence="2">MNPRO001-30</strain>
        <tissue evidence="2">Meninges</tissue>
    </source>
</reference>
<keyword evidence="1" id="KW-0812">Transmembrane</keyword>
<feature type="transmembrane region" description="Helical" evidence="1">
    <location>
        <begin position="43"/>
        <end position="63"/>
    </location>
</feature>
<evidence type="ECO:0000256" key="1">
    <source>
        <dbReference type="SAM" id="Phobius"/>
    </source>
</evidence>
<proteinExistence type="predicted"/>
<gene>
    <name evidence="2" type="ORF">KIN20_035670</name>
</gene>
<feature type="transmembrane region" description="Helical" evidence="1">
    <location>
        <begin position="75"/>
        <end position="103"/>
    </location>
</feature>
<dbReference type="Proteomes" id="UP001196413">
    <property type="component" value="Unassembled WGS sequence"/>
</dbReference>
<sequence length="240" mass="27149">MKPHGFPVKTASRCMVVFESIVTKLQLVIFICSVVYSPTWLPVFINFAFLALAIFSLASYAFCWTRRDNLFVLPFLIYETVTIFWTIFWIYASISAVATGYLWSLEWIGGPQSGKATVSHDMTDDHYVDPNETSPETIKAIKYGSITMIISLVVLVLKLTAWSIARQVFRELKNGPIKSVENNNSTLVKGLRHNDYEGISDGTIFNNLKDISKFDPSTVKLHPMRMISAPLSTTLRESYI</sequence>